<proteinExistence type="predicted"/>
<dbReference type="EMBL" id="JBBWWR010000010">
    <property type="protein sequence ID" value="KAK8961089.1"/>
    <property type="molecule type" value="Genomic_DNA"/>
</dbReference>
<evidence type="ECO:0000313" key="1">
    <source>
        <dbReference type="EMBL" id="KAK8961089.1"/>
    </source>
</evidence>
<keyword evidence="2" id="KW-1185">Reference proteome</keyword>
<protein>
    <submittedName>
        <fullName evidence="1">Uncharacterized protein</fullName>
    </submittedName>
</protein>
<accession>A0ABR2MBL1</accession>
<gene>
    <name evidence="1" type="ORF">KSP40_PGU004652</name>
</gene>
<sequence>MVRVSKLPSSSTFVLLWVSKIDFYGDFDGSFHKSLEWDVDLSSALMGCRSHSLARRCVSNGGVEHRCHRSFPTGAGNSFPTSTSVIFDILKLPLPSVFAACLKKTIFCCRRR</sequence>
<evidence type="ECO:0000313" key="2">
    <source>
        <dbReference type="Proteomes" id="UP001412067"/>
    </source>
</evidence>
<dbReference type="Proteomes" id="UP001412067">
    <property type="component" value="Unassembled WGS sequence"/>
</dbReference>
<name>A0ABR2MBL1_9ASPA</name>
<reference evidence="1 2" key="1">
    <citation type="journal article" date="2022" name="Nat. Plants">
        <title>Genomes of leafy and leafless Platanthera orchids illuminate the evolution of mycoheterotrophy.</title>
        <authorList>
            <person name="Li M.H."/>
            <person name="Liu K.W."/>
            <person name="Li Z."/>
            <person name="Lu H.C."/>
            <person name="Ye Q.L."/>
            <person name="Zhang D."/>
            <person name="Wang J.Y."/>
            <person name="Li Y.F."/>
            <person name="Zhong Z.M."/>
            <person name="Liu X."/>
            <person name="Yu X."/>
            <person name="Liu D.K."/>
            <person name="Tu X.D."/>
            <person name="Liu B."/>
            <person name="Hao Y."/>
            <person name="Liao X.Y."/>
            <person name="Jiang Y.T."/>
            <person name="Sun W.H."/>
            <person name="Chen J."/>
            <person name="Chen Y.Q."/>
            <person name="Ai Y."/>
            <person name="Zhai J.W."/>
            <person name="Wu S.S."/>
            <person name="Zhou Z."/>
            <person name="Hsiao Y.Y."/>
            <person name="Wu W.L."/>
            <person name="Chen Y.Y."/>
            <person name="Lin Y.F."/>
            <person name="Hsu J.L."/>
            <person name="Li C.Y."/>
            <person name="Wang Z.W."/>
            <person name="Zhao X."/>
            <person name="Zhong W.Y."/>
            <person name="Ma X.K."/>
            <person name="Ma L."/>
            <person name="Huang J."/>
            <person name="Chen G.Z."/>
            <person name="Huang M.Z."/>
            <person name="Huang L."/>
            <person name="Peng D.H."/>
            <person name="Luo Y.B."/>
            <person name="Zou S.Q."/>
            <person name="Chen S.P."/>
            <person name="Lan S."/>
            <person name="Tsai W.C."/>
            <person name="Van de Peer Y."/>
            <person name="Liu Z.J."/>
        </authorList>
    </citation>
    <scope>NUCLEOTIDE SEQUENCE [LARGE SCALE GENOMIC DNA]</scope>
    <source>
        <strain evidence="1">Lor288</strain>
    </source>
</reference>
<organism evidence="1 2">
    <name type="scientific">Platanthera guangdongensis</name>
    <dbReference type="NCBI Taxonomy" id="2320717"/>
    <lineage>
        <taxon>Eukaryota</taxon>
        <taxon>Viridiplantae</taxon>
        <taxon>Streptophyta</taxon>
        <taxon>Embryophyta</taxon>
        <taxon>Tracheophyta</taxon>
        <taxon>Spermatophyta</taxon>
        <taxon>Magnoliopsida</taxon>
        <taxon>Liliopsida</taxon>
        <taxon>Asparagales</taxon>
        <taxon>Orchidaceae</taxon>
        <taxon>Orchidoideae</taxon>
        <taxon>Orchideae</taxon>
        <taxon>Orchidinae</taxon>
        <taxon>Platanthera</taxon>
    </lineage>
</organism>
<comment type="caution">
    <text evidence="1">The sequence shown here is derived from an EMBL/GenBank/DDBJ whole genome shotgun (WGS) entry which is preliminary data.</text>
</comment>